<dbReference type="EMBL" id="CAJVQB010005696">
    <property type="protein sequence ID" value="CAG8668063.1"/>
    <property type="molecule type" value="Genomic_DNA"/>
</dbReference>
<protein>
    <submittedName>
        <fullName evidence="1">15507_t:CDS:1</fullName>
    </submittedName>
</protein>
<keyword evidence="2" id="KW-1185">Reference proteome</keyword>
<sequence>MVESVNKFDEIVENEQNKCLNDSPVQRHYKVSGFNYIKMNPPDSLI</sequence>
<evidence type="ECO:0000313" key="1">
    <source>
        <dbReference type="EMBL" id="CAG8668063.1"/>
    </source>
</evidence>
<accession>A0ABN7UT52</accession>
<evidence type="ECO:0000313" key="2">
    <source>
        <dbReference type="Proteomes" id="UP000789901"/>
    </source>
</evidence>
<reference evidence="1 2" key="1">
    <citation type="submission" date="2021-06" db="EMBL/GenBank/DDBJ databases">
        <authorList>
            <person name="Kallberg Y."/>
            <person name="Tangrot J."/>
            <person name="Rosling A."/>
        </authorList>
    </citation>
    <scope>NUCLEOTIDE SEQUENCE [LARGE SCALE GENOMIC DNA]</scope>
    <source>
        <strain evidence="1 2">120-4 pot B 10/14</strain>
    </source>
</reference>
<proteinExistence type="predicted"/>
<comment type="caution">
    <text evidence="1">The sequence shown here is derived from an EMBL/GenBank/DDBJ whole genome shotgun (WGS) entry which is preliminary data.</text>
</comment>
<name>A0ABN7UT52_GIGMA</name>
<organism evidence="1 2">
    <name type="scientific">Gigaspora margarita</name>
    <dbReference type="NCBI Taxonomy" id="4874"/>
    <lineage>
        <taxon>Eukaryota</taxon>
        <taxon>Fungi</taxon>
        <taxon>Fungi incertae sedis</taxon>
        <taxon>Mucoromycota</taxon>
        <taxon>Glomeromycotina</taxon>
        <taxon>Glomeromycetes</taxon>
        <taxon>Diversisporales</taxon>
        <taxon>Gigasporaceae</taxon>
        <taxon>Gigaspora</taxon>
    </lineage>
</organism>
<dbReference type="Proteomes" id="UP000789901">
    <property type="component" value="Unassembled WGS sequence"/>
</dbReference>
<gene>
    <name evidence="1" type="ORF">GMARGA_LOCUS10261</name>
</gene>